<protein>
    <submittedName>
        <fullName evidence="9">MFS transporter</fullName>
    </submittedName>
</protein>
<keyword evidence="10" id="KW-1185">Reference proteome</keyword>
<sequence length="396" mass="40190">MSVQRSSAWLVLLAGVAAALHVGKLPPALPVLREALGLSLVQAGFLLSLVQLAGMTLGLVVGLAADSIGAKRTMVAGLLLTAAASIAGGWVTAPAPLLVLRAVEGLGFLLGSLPAPALIRRLVPAERLSPMLGLWSTFMPVATALALLVGPAWIAWAGWPAWWWLLGAFSLVMAVWLGRALPPDRHAGAAADVGTRVAQTLGAPGPWLVALAFGAYSAQWLAVIGFLPSIYRDAGLAPGWTALATAGAAAVNIVGNLASGRLLQRGVRAPRLLALGFFSMGVGGVLAFSPLAGEGAAGALLRYAGVLALSGIGGVIPGTLFSLAVRLAPGERTVSTTVGWMQQWSAIGQFAGPPLVAWVASRAGGWESSWLVTGGCALAGLALAAVASRLPPLRGH</sequence>
<feature type="transmembrane region" description="Helical" evidence="7">
    <location>
        <begin position="207"/>
        <end position="231"/>
    </location>
</feature>
<feature type="transmembrane region" description="Helical" evidence="7">
    <location>
        <begin position="370"/>
        <end position="390"/>
    </location>
</feature>
<feature type="transmembrane region" description="Helical" evidence="7">
    <location>
        <begin position="43"/>
        <end position="63"/>
    </location>
</feature>
<keyword evidence="5 7" id="KW-1133">Transmembrane helix</keyword>
<evidence type="ECO:0000256" key="2">
    <source>
        <dbReference type="ARBA" id="ARBA00022448"/>
    </source>
</evidence>
<evidence type="ECO:0000313" key="9">
    <source>
        <dbReference type="EMBL" id="MVQ32517.1"/>
    </source>
</evidence>
<evidence type="ECO:0000256" key="4">
    <source>
        <dbReference type="ARBA" id="ARBA00022692"/>
    </source>
</evidence>
<proteinExistence type="predicted"/>
<dbReference type="InterPro" id="IPR020846">
    <property type="entry name" value="MFS_dom"/>
</dbReference>
<comment type="caution">
    <text evidence="9">The sequence shown here is derived from an EMBL/GenBank/DDBJ whole genome shotgun (WGS) entry which is preliminary data.</text>
</comment>
<dbReference type="GO" id="GO:0022857">
    <property type="term" value="F:transmembrane transporter activity"/>
    <property type="evidence" value="ECO:0007669"/>
    <property type="project" value="InterPro"/>
</dbReference>
<dbReference type="PROSITE" id="PS50850">
    <property type="entry name" value="MFS"/>
    <property type="match status" value="1"/>
</dbReference>
<dbReference type="PANTHER" id="PTHR42718:SF46">
    <property type="entry name" value="BLR6921 PROTEIN"/>
    <property type="match status" value="1"/>
</dbReference>
<comment type="subcellular location">
    <subcellularLocation>
        <location evidence="1">Cell membrane</location>
        <topology evidence="1">Multi-pass membrane protein</topology>
    </subcellularLocation>
</comment>
<dbReference type="PANTHER" id="PTHR42718">
    <property type="entry name" value="MAJOR FACILITATOR SUPERFAMILY MULTIDRUG TRANSPORTER MFSC"/>
    <property type="match status" value="1"/>
</dbReference>
<keyword evidence="4 7" id="KW-0812">Transmembrane</keyword>
<evidence type="ECO:0000256" key="1">
    <source>
        <dbReference type="ARBA" id="ARBA00004651"/>
    </source>
</evidence>
<keyword evidence="6 7" id="KW-0472">Membrane</keyword>
<keyword evidence="2" id="KW-0813">Transport</keyword>
<keyword evidence="3" id="KW-1003">Cell membrane</keyword>
<evidence type="ECO:0000256" key="3">
    <source>
        <dbReference type="ARBA" id="ARBA00022475"/>
    </source>
</evidence>
<evidence type="ECO:0000256" key="6">
    <source>
        <dbReference type="ARBA" id="ARBA00023136"/>
    </source>
</evidence>
<dbReference type="EMBL" id="WSEL01000009">
    <property type="protein sequence ID" value="MVQ32517.1"/>
    <property type="molecule type" value="Genomic_DNA"/>
</dbReference>
<evidence type="ECO:0000259" key="8">
    <source>
        <dbReference type="PROSITE" id="PS50850"/>
    </source>
</evidence>
<evidence type="ECO:0000256" key="7">
    <source>
        <dbReference type="SAM" id="Phobius"/>
    </source>
</evidence>
<dbReference type="GO" id="GO:0005886">
    <property type="term" value="C:plasma membrane"/>
    <property type="evidence" value="ECO:0007669"/>
    <property type="project" value="UniProtKB-SubCell"/>
</dbReference>
<feature type="transmembrane region" description="Helical" evidence="7">
    <location>
        <begin position="303"/>
        <end position="325"/>
    </location>
</feature>
<organism evidence="9 10">
    <name type="scientific">Ramlibacter pinisoli</name>
    <dbReference type="NCBI Taxonomy" id="2682844"/>
    <lineage>
        <taxon>Bacteria</taxon>
        <taxon>Pseudomonadati</taxon>
        <taxon>Pseudomonadota</taxon>
        <taxon>Betaproteobacteria</taxon>
        <taxon>Burkholderiales</taxon>
        <taxon>Comamonadaceae</taxon>
        <taxon>Ramlibacter</taxon>
    </lineage>
</organism>
<name>A0A6N8J088_9BURK</name>
<dbReference type="InterPro" id="IPR036259">
    <property type="entry name" value="MFS_trans_sf"/>
</dbReference>
<reference evidence="9 10" key="1">
    <citation type="submission" date="2019-12" db="EMBL/GenBank/DDBJ databases">
        <authorList>
            <person name="Huq M.A."/>
        </authorList>
    </citation>
    <scope>NUCLEOTIDE SEQUENCE [LARGE SCALE GENOMIC DNA]</scope>
    <source>
        <strain evidence="9 10">MAH-25</strain>
    </source>
</reference>
<feature type="transmembrane region" description="Helical" evidence="7">
    <location>
        <begin position="161"/>
        <end position="178"/>
    </location>
</feature>
<dbReference type="Gene3D" id="1.20.1250.20">
    <property type="entry name" value="MFS general substrate transporter like domains"/>
    <property type="match status" value="1"/>
</dbReference>
<evidence type="ECO:0000313" key="10">
    <source>
        <dbReference type="Proteomes" id="UP000469385"/>
    </source>
</evidence>
<feature type="transmembrane region" description="Helical" evidence="7">
    <location>
        <begin position="99"/>
        <end position="119"/>
    </location>
</feature>
<dbReference type="RefSeq" id="WP_157400464.1">
    <property type="nucleotide sequence ID" value="NZ_WSEL01000009.1"/>
</dbReference>
<dbReference type="Proteomes" id="UP000469385">
    <property type="component" value="Unassembled WGS sequence"/>
</dbReference>
<gene>
    <name evidence="9" type="ORF">GON04_23885</name>
</gene>
<dbReference type="CDD" id="cd06174">
    <property type="entry name" value="MFS"/>
    <property type="match status" value="1"/>
</dbReference>
<dbReference type="InterPro" id="IPR011701">
    <property type="entry name" value="MFS"/>
</dbReference>
<feature type="transmembrane region" description="Helical" evidence="7">
    <location>
        <begin position="75"/>
        <end position="93"/>
    </location>
</feature>
<dbReference type="AlphaFoldDB" id="A0A6N8J088"/>
<feature type="transmembrane region" description="Helical" evidence="7">
    <location>
        <begin position="346"/>
        <end position="364"/>
    </location>
</feature>
<dbReference type="SUPFAM" id="SSF103473">
    <property type="entry name" value="MFS general substrate transporter"/>
    <property type="match status" value="1"/>
</dbReference>
<dbReference type="Pfam" id="PF07690">
    <property type="entry name" value="MFS_1"/>
    <property type="match status" value="1"/>
</dbReference>
<feature type="domain" description="Major facilitator superfamily (MFS) profile" evidence="8">
    <location>
        <begin position="7"/>
        <end position="392"/>
    </location>
</feature>
<accession>A0A6N8J088</accession>
<evidence type="ECO:0000256" key="5">
    <source>
        <dbReference type="ARBA" id="ARBA00022989"/>
    </source>
</evidence>
<feature type="transmembrane region" description="Helical" evidence="7">
    <location>
        <begin position="237"/>
        <end position="260"/>
    </location>
</feature>
<feature type="transmembrane region" description="Helical" evidence="7">
    <location>
        <begin position="272"/>
        <end position="291"/>
    </location>
</feature>
<feature type="transmembrane region" description="Helical" evidence="7">
    <location>
        <begin position="131"/>
        <end position="155"/>
    </location>
</feature>